<gene>
    <name evidence="1" type="ORF">OWV82_002010</name>
</gene>
<keyword evidence="2" id="KW-1185">Reference proteome</keyword>
<accession>A0ACC1Z1L0</accession>
<sequence length="129" mass="14701">MSNKVWNFATEGVVMAIIISVLLLIFSIGALMCFHFCILSRAFRRGFRNGSRSMSRDEVEKLPCYDYIAKSKGSSPVDECAVCLDNFEKFCISESCFFSLLSIVFIQNYNFLIQIQNKIIPTNIQDNTN</sequence>
<dbReference type="EMBL" id="CM051394">
    <property type="protein sequence ID" value="KAJ4729188.1"/>
    <property type="molecule type" value="Genomic_DNA"/>
</dbReference>
<protein>
    <submittedName>
        <fullName evidence="1">RING-H2 finger protein</fullName>
    </submittedName>
</protein>
<name>A0ACC1Z1L0_MELAZ</name>
<comment type="caution">
    <text evidence="1">The sequence shown here is derived from an EMBL/GenBank/DDBJ whole genome shotgun (WGS) entry which is preliminary data.</text>
</comment>
<organism evidence="1 2">
    <name type="scientific">Melia azedarach</name>
    <name type="common">Chinaberry tree</name>
    <dbReference type="NCBI Taxonomy" id="155640"/>
    <lineage>
        <taxon>Eukaryota</taxon>
        <taxon>Viridiplantae</taxon>
        <taxon>Streptophyta</taxon>
        <taxon>Embryophyta</taxon>
        <taxon>Tracheophyta</taxon>
        <taxon>Spermatophyta</taxon>
        <taxon>Magnoliopsida</taxon>
        <taxon>eudicotyledons</taxon>
        <taxon>Gunneridae</taxon>
        <taxon>Pentapetalae</taxon>
        <taxon>rosids</taxon>
        <taxon>malvids</taxon>
        <taxon>Sapindales</taxon>
        <taxon>Meliaceae</taxon>
        <taxon>Melia</taxon>
    </lineage>
</organism>
<reference evidence="1 2" key="1">
    <citation type="journal article" date="2023" name="Science">
        <title>Complex scaffold remodeling in plant triterpene biosynthesis.</title>
        <authorList>
            <person name="De La Pena R."/>
            <person name="Hodgson H."/>
            <person name="Liu J.C."/>
            <person name="Stephenson M.J."/>
            <person name="Martin A.C."/>
            <person name="Owen C."/>
            <person name="Harkess A."/>
            <person name="Leebens-Mack J."/>
            <person name="Jimenez L.E."/>
            <person name="Osbourn A."/>
            <person name="Sattely E.S."/>
        </authorList>
    </citation>
    <scope>NUCLEOTIDE SEQUENCE [LARGE SCALE GENOMIC DNA]</scope>
    <source>
        <strain evidence="2">cv. JPN11</strain>
        <tissue evidence="1">Leaf</tissue>
    </source>
</reference>
<dbReference type="Proteomes" id="UP001164539">
    <property type="component" value="Chromosome 1"/>
</dbReference>
<evidence type="ECO:0000313" key="2">
    <source>
        <dbReference type="Proteomes" id="UP001164539"/>
    </source>
</evidence>
<evidence type="ECO:0000313" key="1">
    <source>
        <dbReference type="EMBL" id="KAJ4729188.1"/>
    </source>
</evidence>
<proteinExistence type="predicted"/>